<comment type="function">
    <text evidence="1">Could be involved in insertion of integral membrane proteins into the membrane.</text>
</comment>
<dbReference type="InterPro" id="IPR002696">
    <property type="entry name" value="Membr_insert_effic_factor_YidD"/>
</dbReference>
<dbReference type="NCBIfam" id="TIGR00278">
    <property type="entry name" value="membrane protein insertion efficiency factor YidD"/>
    <property type="match status" value="1"/>
</dbReference>
<keyword evidence="1" id="KW-0472">Membrane</keyword>
<comment type="similarity">
    <text evidence="1">Belongs to the UPF0161 family.</text>
</comment>
<reference evidence="3" key="1">
    <citation type="submission" date="2016-12" db="EMBL/GenBank/DDBJ databases">
        <title>Complete Genome Sequence of Beggiatoa leptomitiformis D-401.</title>
        <authorList>
            <person name="Fomenkov A."/>
            <person name="Vincze T."/>
            <person name="Grabovich M."/>
            <person name="Anton B.P."/>
            <person name="Dubinina G."/>
            <person name="Orlova M."/>
            <person name="Belousova E."/>
            <person name="Roberts R.J."/>
        </authorList>
    </citation>
    <scope>NUCLEOTIDE SEQUENCE [LARGE SCALE GENOMIC DNA]</scope>
    <source>
        <strain evidence="3">D-401</strain>
    </source>
</reference>
<gene>
    <name evidence="2" type="primary">yidD</name>
    <name evidence="2" type="ORF">BLE401_05135</name>
</gene>
<dbReference type="HAMAP" id="MF_00386">
    <property type="entry name" value="UPF0161_YidD"/>
    <property type="match status" value="1"/>
</dbReference>
<comment type="subcellular location">
    <subcellularLocation>
        <location evidence="1">Cell membrane</location>
        <topology evidence="1">Peripheral membrane protein</topology>
        <orientation evidence="1">Cytoplasmic side</orientation>
    </subcellularLocation>
</comment>
<dbReference type="OrthoDB" id="9801753at2"/>
<proteinExistence type="inferred from homology"/>
<dbReference type="EMBL" id="CP018889">
    <property type="protein sequence ID" value="AUI68140.1"/>
    <property type="molecule type" value="Genomic_DNA"/>
</dbReference>
<dbReference type="STRING" id="288004.AL038_00910"/>
<keyword evidence="1" id="KW-1003">Cell membrane</keyword>
<accession>A0A2N9YCE6</accession>
<dbReference type="Proteomes" id="UP000234271">
    <property type="component" value="Chromosome"/>
</dbReference>
<evidence type="ECO:0000256" key="1">
    <source>
        <dbReference type="HAMAP-Rule" id="MF_00386"/>
    </source>
</evidence>
<name>A0A2N9YCE6_9GAMM</name>
<dbReference type="Pfam" id="PF01809">
    <property type="entry name" value="YidD"/>
    <property type="match status" value="1"/>
</dbReference>
<protein>
    <recommendedName>
        <fullName evidence="1">Putative membrane protein insertion efficiency factor</fullName>
    </recommendedName>
</protein>
<sequence length="91" mass="10587">MFINKALAGVSRTMQKVLILLIQGYRLFISPYLGQHCRFHPSCSEYAQIAIREHGVLQGLWLAIRRLFRCNPWHEGGYDPVPERRKPDQHG</sequence>
<dbReference type="GO" id="GO:0005886">
    <property type="term" value="C:plasma membrane"/>
    <property type="evidence" value="ECO:0007669"/>
    <property type="project" value="UniProtKB-SubCell"/>
</dbReference>
<evidence type="ECO:0000313" key="2">
    <source>
        <dbReference type="EMBL" id="AUI68140.1"/>
    </source>
</evidence>
<dbReference type="PANTHER" id="PTHR33383:SF1">
    <property type="entry name" value="MEMBRANE PROTEIN INSERTION EFFICIENCY FACTOR-RELATED"/>
    <property type="match status" value="1"/>
</dbReference>
<keyword evidence="3" id="KW-1185">Reference proteome</keyword>
<dbReference type="SMART" id="SM01234">
    <property type="entry name" value="Haemolytic"/>
    <property type="match status" value="1"/>
</dbReference>
<organism evidence="2 3">
    <name type="scientific">Beggiatoa leptomitoformis</name>
    <dbReference type="NCBI Taxonomy" id="288004"/>
    <lineage>
        <taxon>Bacteria</taxon>
        <taxon>Pseudomonadati</taxon>
        <taxon>Pseudomonadota</taxon>
        <taxon>Gammaproteobacteria</taxon>
        <taxon>Thiotrichales</taxon>
        <taxon>Thiotrichaceae</taxon>
        <taxon>Beggiatoa</taxon>
    </lineage>
</organism>
<evidence type="ECO:0000313" key="3">
    <source>
        <dbReference type="Proteomes" id="UP000234271"/>
    </source>
</evidence>
<dbReference type="PANTHER" id="PTHR33383">
    <property type="entry name" value="MEMBRANE PROTEIN INSERTION EFFICIENCY FACTOR-RELATED"/>
    <property type="match status" value="1"/>
</dbReference>
<dbReference type="AlphaFoldDB" id="A0A2N9YCE6"/>